<dbReference type="EMBL" id="JOTN01000003">
    <property type="protein sequence ID" value="KEK20745.1"/>
    <property type="molecule type" value="Genomic_DNA"/>
</dbReference>
<dbReference type="Proteomes" id="UP000027822">
    <property type="component" value="Unassembled WGS sequence"/>
</dbReference>
<evidence type="ECO:0000256" key="1">
    <source>
        <dbReference type="SAM" id="Phobius"/>
    </source>
</evidence>
<dbReference type="OrthoDB" id="7864805at2"/>
<dbReference type="AlphaFoldDB" id="A0A073K2L9"/>
<keyword evidence="1" id="KW-0812">Transmembrane</keyword>
<feature type="transmembrane region" description="Helical" evidence="1">
    <location>
        <begin position="34"/>
        <end position="51"/>
    </location>
</feature>
<dbReference type="InterPro" id="IPR006750">
    <property type="entry name" value="YdcZ"/>
</dbReference>
<dbReference type="eggNOG" id="COG3238">
    <property type="taxonomic scope" value="Bacteria"/>
</dbReference>
<organism evidence="2 3">
    <name type="scientific">Bacillus manliponensis</name>
    <dbReference type="NCBI Taxonomy" id="574376"/>
    <lineage>
        <taxon>Bacteria</taxon>
        <taxon>Bacillati</taxon>
        <taxon>Bacillota</taxon>
        <taxon>Bacilli</taxon>
        <taxon>Bacillales</taxon>
        <taxon>Bacillaceae</taxon>
        <taxon>Bacillus</taxon>
        <taxon>Bacillus cereus group</taxon>
    </lineage>
</organism>
<gene>
    <name evidence="2" type="ORF">BAMA_15180</name>
</gene>
<dbReference type="GO" id="GO:0005886">
    <property type="term" value="C:plasma membrane"/>
    <property type="evidence" value="ECO:0007669"/>
    <property type="project" value="TreeGrafter"/>
</dbReference>
<feature type="transmembrane region" description="Helical" evidence="1">
    <location>
        <begin position="124"/>
        <end position="139"/>
    </location>
</feature>
<evidence type="ECO:0000313" key="2">
    <source>
        <dbReference type="EMBL" id="KEK20745.1"/>
    </source>
</evidence>
<protein>
    <submittedName>
        <fullName evidence="2">Membrane protein</fullName>
    </submittedName>
</protein>
<sequence>MYHLLAIVIGAFMAIMIPMNGILSEMTGIYKGSVLIHIIGFIGIIIVLFMNKEKIEFQKGIPMYLYSAGAIGVFTVLFISMSFSSLGVSLTIALSLLGQSVTSIVVDHFGLLGMKIMKFEQKKLIGLSLIASGIIVMTIF</sequence>
<reference evidence="2 3" key="1">
    <citation type="submission" date="2014-06" db="EMBL/GenBank/DDBJ databases">
        <title>Draft genome sequence of Bacillus manliponensis JCM 15802 (MCCC 1A00708).</title>
        <authorList>
            <person name="Lai Q."/>
            <person name="Liu Y."/>
            <person name="Shao Z."/>
        </authorList>
    </citation>
    <scope>NUCLEOTIDE SEQUENCE [LARGE SCALE GENOMIC DNA]</scope>
    <source>
        <strain evidence="2 3">JCM 15802</strain>
    </source>
</reference>
<accession>A0A073K2L9</accession>
<evidence type="ECO:0000313" key="3">
    <source>
        <dbReference type="Proteomes" id="UP000027822"/>
    </source>
</evidence>
<dbReference type="PANTHER" id="PTHR34821:SF2">
    <property type="entry name" value="INNER MEMBRANE PROTEIN YDCZ"/>
    <property type="match status" value="1"/>
</dbReference>
<keyword evidence="1" id="KW-1133">Transmembrane helix</keyword>
<dbReference type="RefSeq" id="WP_034637105.1">
    <property type="nucleotide sequence ID" value="NZ_CBCSJC010000010.1"/>
</dbReference>
<feature type="transmembrane region" description="Helical" evidence="1">
    <location>
        <begin position="63"/>
        <end position="84"/>
    </location>
</feature>
<proteinExistence type="predicted"/>
<keyword evidence="1" id="KW-0472">Membrane</keyword>
<keyword evidence="3" id="KW-1185">Reference proteome</keyword>
<name>A0A073K2L9_9BACI</name>
<comment type="caution">
    <text evidence="2">The sequence shown here is derived from an EMBL/GenBank/DDBJ whole genome shotgun (WGS) entry which is preliminary data.</text>
</comment>
<dbReference type="PANTHER" id="PTHR34821">
    <property type="entry name" value="INNER MEMBRANE PROTEIN YDCZ"/>
    <property type="match status" value="1"/>
</dbReference>
<dbReference type="STRING" id="574376.BAMA_15180"/>
<feature type="transmembrane region" description="Helical" evidence="1">
    <location>
        <begin position="90"/>
        <end position="112"/>
    </location>
</feature>
<dbReference type="Pfam" id="PF04657">
    <property type="entry name" value="DMT_YdcZ"/>
    <property type="match status" value="1"/>
</dbReference>